<organism evidence="1 2">
    <name type="scientific">Halomonas kalidii</name>
    <dbReference type="NCBI Taxonomy" id="3043293"/>
    <lineage>
        <taxon>Bacteria</taxon>
        <taxon>Pseudomonadati</taxon>
        <taxon>Pseudomonadota</taxon>
        <taxon>Gammaproteobacteria</taxon>
        <taxon>Oceanospirillales</taxon>
        <taxon>Halomonadaceae</taxon>
        <taxon>Halomonas</taxon>
    </lineage>
</organism>
<dbReference type="Proteomes" id="UP001244242">
    <property type="component" value="Unassembled WGS sequence"/>
</dbReference>
<keyword evidence="2" id="KW-1185">Reference proteome</keyword>
<accession>A0ABT6VHK5</accession>
<sequence length="260" mass="28495">MLDKETFHHRSPAGLARRLALAVLLLGLPPSASSDSPRLSEYWLSRGTQPDHPAFAYYLRREHLAPQRRQALRLQEELTTLATLGRLDGRPAMARALTDWQTTIGALFREGGRTPARADLAALLAAPRHDPRVSALSTAGQCEPPDWVELWTFGGVARRPWSPGITLRQALREQPAAHWRAADEAWLVGPQSPPRRLGIAAWNGEESPLVPGSRIVLLLAGDSQEADWVNRTLPGFLASRLPGVSCDSFGFTDTDVGQTP</sequence>
<dbReference type="RefSeq" id="WP_282720560.1">
    <property type="nucleotide sequence ID" value="NZ_JASCQO010000019.1"/>
</dbReference>
<protein>
    <recommendedName>
        <fullName evidence="3">Capsule biosynthesis GfcC-like C-terminal domain-containing protein</fullName>
    </recommendedName>
</protein>
<gene>
    <name evidence="1" type="ORF">QLQ84_04455</name>
</gene>
<reference evidence="1 2" key="1">
    <citation type="submission" date="2023-04" db="EMBL/GenBank/DDBJ databases">
        <title>Halomonas strains isolated from rhizosphere soil.</title>
        <authorList>
            <person name="Xu L."/>
            <person name="Sun J.-Q."/>
        </authorList>
    </citation>
    <scope>NUCLEOTIDE SEQUENCE [LARGE SCALE GENOMIC DNA]</scope>
    <source>
        <strain evidence="1 2">LN1S58</strain>
    </source>
</reference>
<evidence type="ECO:0000313" key="2">
    <source>
        <dbReference type="Proteomes" id="UP001244242"/>
    </source>
</evidence>
<evidence type="ECO:0008006" key="3">
    <source>
        <dbReference type="Google" id="ProtNLM"/>
    </source>
</evidence>
<name>A0ABT6VHK5_9GAMM</name>
<proteinExistence type="predicted"/>
<comment type="caution">
    <text evidence="1">The sequence shown here is derived from an EMBL/GenBank/DDBJ whole genome shotgun (WGS) entry which is preliminary data.</text>
</comment>
<evidence type="ECO:0000313" key="1">
    <source>
        <dbReference type="EMBL" id="MDI5933034.1"/>
    </source>
</evidence>
<dbReference type="EMBL" id="JASCQO010000019">
    <property type="protein sequence ID" value="MDI5933034.1"/>
    <property type="molecule type" value="Genomic_DNA"/>
</dbReference>